<reference evidence="9" key="1">
    <citation type="submission" date="2020-02" db="EMBL/GenBank/DDBJ databases">
        <authorList>
            <person name="Meier V. D."/>
        </authorList>
    </citation>
    <scope>NUCLEOTIDE SEQUENCE</scope>
    <source>
        <strain evidence="9">AVDCRST_MAG26</strain>
    </source>
</reference>
<feature type="transmembrane region" description="Helical" evidence="7">
    <location>
        <begin position="443"/>
        <end position="460"/>
    </location>
</feature>
<feature type="transmembrane region" description="Helical" evidence="7">
    <location>
        <begin position="932"/>
        <end position="961"/>
    </location>
</feature>
<feature type="transmembrane region" description="Helical" evidence="7">
    <location>
        <begin position="480"/>
        <end position="506"/>
    </location>
</feature>
<evidence type="ECO:0000256" key="1">
    <source>
        <dbReference type="ARBA" id="ARBA00004651"/>
    </source>
</evidence>
<evidence type="ECO:0000256" key="7">
    <source>
        <dbReference type="SAM" id="Phobius"/>
    </source>
</evidence>
<dbReference type="GO" id="GO:0022857">
    <property type="term" value="F:transmembrane transporter activity"/>
    <property type="evidence" value="ECO:0007669"/>
    <property type="project" value="TreeGrafter"/>
</dbReference>
<comment type="similarity">
    <text evidence="6">Belongs to the ABC-4 integral membrane protein family.</text>
</comment>
<dbReference type="InterPro" id="IPR050250">
    <property type="entry name" value="Macrolide_Exporter_MacB"/>
</dbReference>
<sequence length="1075" mass="113695">MFGLFLLIIRRSLRNAPLTLAVLVGLIVLVTLLVAAPLYTAALADVGLRATLADAPLDQRSVRSVLASDQLGQAEYARLSQAIATAAQEASRLKPVVIGAVRTKRLHLPDDLTDRRVLVVEAETAEANLRTVEGRLPRSTAVDQPVEVVLGSSAAAELGVGVGDTLTLAERAEGTALMQAAIVGLVEPADPASTFWQSGLVDLEPVVSTTRRDAMVLVAPGALWEQVVPRLPEGRASGEYRWRTVFDTSVIDGTNAEAAEAEVAAVVRATAQGLAGGDVQTDFGGIVAGYRERLSVARAPLLLLLTEIAGLALIYVAWTAAFQAEAMAAEQAVMGARGAGVRQIFAISGGQAALLALGSALAGIPLAVLLLRATANLGPVAALVRAQGLRLAPTPDARNYAVGASLIGFLALSLPAIPAARRSIVALRQGAARPPRLPLWQRAYLDIFLAVIAIVGFAQLQRQGGVLQSLRGRFEIDPFLLVAPFLVLLAGTLLFLRIYPLLLHLVRGGTERLRDFPLHLALIQLTRNRAASTRLVLLLSLAVALGLFAQTFGATLALNQRQRAGYQVGADARMTLRSTDPLLPGLLPADVRSAWGFRDTTKIAGGRGVPGTLLAVDPPRLAEVAYNPQDRPSVPLQAALEKLGATPPPDGIAIPGQPRQISVSLQLNRAPLDAAIILGDAAERFHRVRLSPSGEEGIWQTWSAPIDLPAAAFPVRIVSIALVPNKSLVWRGFPDFERAKPPVTVVVGPLKADDTTIEGWGDEHTWQTAADTALNAEQEAAGRVELEDSAPGEQPVTIVIGRAMRAALLHAEAQELEPIPLQANEAFLTANSLSVGDITTFLLRNRLVQMEVVGETPLFPTLGSDGEGFAVVHGPRLMRILNRSYARPVAPNELWLDLPEGDDAVAALASTPGAGDILLRTAVLGSFSRDPLAIGIAGVFFLGFVTSVGLTAIGFAIAIYLAGRRRTVEFAILRAMGLDRRAVVMTLAVEQAVLVLLALLAGSALGTALGRLVLPYMAISDRGRPAVPPYSVVVPWSTLGLTYALLLVLFSFVTVVVLSLLLRRGIGSALRIGEE</sequence>
<dbReference type="Pfam" id="PF02687">
    <property type="entry name" value="FtsX"/>
    <property type="match status" value="1"/>
</dbReference>
<gene>
    <name evidence="9" type="ORF">AVDCRST_MAG26-2712</name>
</gene>
<comment type="subcellular location">
    <subcellularLocation>
        <location evidence="1">Cell membrane</location>
        <topology evidence="1">Multi-pass membrane protein</topology>
    </subcellularLocation>
</comment>
<feature type="transmembrane region" description="Helical" evidence="7">
    <location>
        <begin position="344"/>
        <end position="371"/>
    </location>
</feature>
<protein>
    <recommendedName>
        <fullName evidence="8">ABC3 transporter permease C-terminal domain-containing protein</fullName>
    </recommendedName>
</protein>
<dbReference type="PANTHER" id="PTHR30572">
    <property type="entry name" value="MEMBRANE COMPONENT OF TRANSPORTER-RELATED"/>
    <property type="match status" value="1"/>
</dbReference>
<feature type="transmembrane region" description="Helical" evidence="7">
    <location>
        <begin position="535"/>
        <end position="558"/>
    </location>
</feature>
<keyword evidence="4 7" id="KW-1133">Transmembrane helix</keyword>
<dbReference type="PANTHER" id="PTHR30572:SF4">
    <property type="entry name" value="ABC TRANSPORTER PERMEASE YTRF"/>
    <property type="match status" value="1"/>
</dbReference>
<keyword evidence="5 7" id="KW-0472">Membrane</keyword>
<keyword evidence="2" id="KW-1003">Cell membrane</keyword>
<evidence type="ECO:0000256" key="5">
    <source>
        <dbReference type="ARBA" id="ARBA00023136"/>
    </source>
</evidence>
<accession>A0A6J4J7C7</accession>
<evidence type="ECO:0000256" key="3">
    <source>
        <dbReference type="ARBA" id="ARBA00022692"/>
    </source>
</evidence>
<feature type="transmembrane region" description="Helical" evidence="7">
    <location>
        <begin position="982"/>
        <end position="1005"/>
    </location>
</feature>
<proteinExistence type="inferred from homology"/>
<feature type="domain" description="ABC3 transporter permease C-terminal" evidence="8">
    <location>
        <begin position="945"/>
        <end position="1063"/>
    </location>
</feature>
<dbReference type="EMBL" id="CADCTK010000632">
    <property type="protein sequence ID" value="CAA9268858.1"/>
    <property type="molecule type" value="Genomic_DNA"/>
</dbReference>
<keyword evidence="3 7" id="KW-0812">Transmembrane</keyword>
<feature type="transmembrane region" description="Helical" evidence="7">
    <location>
        <begin position="301"/>
        <end position="323"/>
    </location>
</feature>
<evidence type="ECO:0000256" key="4">
    <source>
        <dbReference type="ARBA" id="ARBA00022989"/>
    </source>
</evidence>
<dbReference type="GO" id="GO:0005886">
    <property type="term" value="C:plasma membrane"/>
    <property type="evidence" value="ECO:0007669"/>
    <property type="project" value="UniProtKB-SubCell"/>
</dbReference>
<dbReference type="InterPro" id="IPR003838">
    <property type="entry name" value="ABC3_permease_C"/>
</dbReference>
<evidence type="ECO:0000256" key="2">
    <source>
        <dbReference type="ARBA" id="ARBA00022475"/>
    </source>
</evidence>
<feature type="transmembrane region" description="Helical" evidence="7">
    <location>
        <begin position="1041"/>
        <end position="1062"/>
    </location>
</feature>
<evidence type="ECO:0000259" key="8">
    <source>
        <dbReference type="Pfam" id="PF02687"/>
    </source>
</evidence>
<dbReference type="AlphaFoldDB" id="A0A6J4J7C7"/>
<evidence type="ECO:0000313" key="9">
    <source>
        <dbReference type="EMBL" id="CAA9268858.1"/>
    </source>
</evidence>
<organism evidence="9">
    <name type="scientific">uncultured Chloroflexia bacterium</name>
    <dbReference type="NCBI Taxonomy" id="1672391"/>
    <lineage>
        <taxon>Bacteria</taxon>
        <taxon>Bacillati</taxon>
        <taxon>Chloroflexota</taxon>
        <taxon>Chloroflexia</taxon>
        <taxon>environmental samples</taxon>
    </lineage>
</organism>
<feature type="transmembrane region" description="Helical" evidence="7">
    <location>
        <begin position="400"/>
        <end position="420"/>
    </location>
</feature>
<evidence type="ECO:0000256" key="6">
    <source>
        <dbReference type="ARBA" id="ARBA00038076"/>
    </source>
</evidence>
<name>A0A6J4J7C7_9CHLR</name>